<feature type="domain" description="Reovirus sigma C capsid protein C-terminal" evidence="1">
    <location>
        <begin position="196"/>
        <end position="326"/>
    </location>
</feature>
<dbReference type="Gene3D" id="1.10.287.1490">
    <property type="match status" value="1"/>
</dbReference>
<dbReference type="Gene3D" id="2.60.90.40">
    <property type="match status" value="1"/>
</dbReference>
<evidence type="ECO:0000259" key="1">
    <source>
        <dbReference type="Pfam" id="PF04582"/>
    </source>
</evidence>
<reference evidence="3" key="1">
    <citation type="journal article" date="2019" name="J. Wildl. Dis.">
        <title>A novel orthoreovirus associated with epizootic necrotizing enteritis and splenic necrosis in american crows (corvus brachyrhynchos).</title>
        <authorList>
            <person name="Forzan M.J."/>
            <person name="Renshaw R.W."/>
            <person name="Bunting E.M."/>
            <person name="Buckles E."/>
            <person name="Okoniewski J."/>
            <person name="Hynes K."/>
            <person name="Laverack M."/>
            <person name="Fadden M."/>
            <person name="Dastjerdi A."/>
            <person name="Schuler K."/>
            <person name="Dubovi E.J."/>
        </authorList>
    </citation>
    <scope>NUCLEOTIDE SEQUENCE</scope>
    <source>
        <strain evidence="3">NY102888.16</strain>
    </source>
</reference>
<dbReference type="InterPro" id="IPR041345">
    <property type="entry name" value="Reo_sigmaC_M"/>
</dbReference>
<dbReference type="Pfam" id="PF04582">
    <property type="entry name" value="Reo_sigmaC"/>
    <property type="match status" value="1"/>
</dbReference>
<dbReference type="EMBL" id="MK396071">
    <property type="protein sequence ID" value="QCX29547.1"/>
    <property type="molecule type" value="Genomic_RNA"/>
</dbReference>
<protein>
    <submittedName>
        <fullName evidence="3">Sigma C</fullName>
    </submittedName>
</protein>
<accession>A0A4Y5QCT0</accession>
<feature type="domain" description="Reovirus sigma C capsid protein triple beta spiral" evidence="2">
    <location>
        <begin position="158"/>
        <end position="192"/>
    </location>
</feature>
<proteinExistence type="predicted"/>
<sequence length="326" mass="35382">MALSPQQRRDVVSLIMALTPPSTEIEQNLETLSNALDVVTTRVNTLSTSFRDLSNAISDLTTELRDIIVQVGTNTSDLLSVSSKLLRVDASVAKLSSDVASTSESLQRLTSTTDLISSRVTDAETTLTNVTADVSRQSLQLVSLDRRVTSLEDRPVSTLIFDEPLVRTGDRVSLAVDPYFGSVDSHLSSYSAASQLMIVTWLVDVESGDRKSTLSFNVNAHAHGRRTDIIASSTGQATVTTAQVFLVFALDKLVDSSADLPRLIPSHAFAQASVPVDVSYRKGDVMTTWQVYGTYTDNRTFRVPVTIGQPSTVNISYITARFGIDT</sequence>
<dbReference type="Gene3D" id="2.10.25.20">
    <property type="entry name" value="reovirus attachment protein sigma1, domain 1"/>
    <property type="match status" value="1"/>
</dbReference>
<organism evidence="3">
    <name type="scientific">Avian orthoreovirus</name>
    <dbReference type="NCBI Taxonomy" id="38170"/>
    <lineage>
        <taxon>Viruses</taxon>
        <taxon>Riboviria</taxon>
        <taxon>Orthornavirae</taxon>
        <taxon>Duplornaviricota</taxon>
        <taxon>Resentoviricetes</taxon>
        <taxon>Reovirales</taxon>
        <taxon>Spinareoviridae</taxon>
        <taxon>Orthoreovirus</taxon>
        <taxon>Orthoreovirus avis</taxon>
    </lineage>
</organism>
<name>A0A4Y5QCT0_9REOV</name>
<evidence type="ECO:0000259" key="2">
    <source>
        <dbReference type="Pfam" id="PF17750"/>
    </source>
</evidence>
<dbReference type="Pfam" id="PF17750">
    <property type="entry name" value="Reo_sigmaC_M"/>
    <property type="match status" value="1"/>
</dbReference>
<evidence type="ECO:0000313" key="3">
    <source>
        <dbReference type="EMBL" id="QCX29547.1"/>
    </source>
</evidence>
<dbReference type="InterPro" id="IPR007662">
    <property type="entry name" value="SigmaC_C"/>
</dbReference>